<organism evidence="15 16">
    <name type="scientific">Candidatus Wildermuthbacteria bacterium RIFCSPLOWO2_02_FULL_47_9c</name>
    <dbReference type="NCBI Taxonomy" id="1802466"/>
    <lineage>
        <taxon>Bacteria</taxon>
        <taxon>Candidatus Wildermuthiibacteriota</taxon>
    </lineage>
</organism>
<dbReference type="FunFam" id="3.40.50.300:FF:000002">
    <property type="entry name" value="ATP synthase subunit alpha"/>
    <property type="match status" value="1"/>
</dbReference>
<feature type="domain" description="ATPase F1/V1/A1 complex alpha/beta subunit N-terminal" evidence="14">
    <location>
        <begin position="25"/>
        <end position="90"/>
    </location>
</feature>
<dbReference type="CDD" id="cd18113">
    <property type="entry name" value="ATP-synt_F1_alpha_C"/>
    <property type="match status" value="1"/>
</dbReference>
<keyword evidence="9 11" id="KW-0139">CF(1)</keyword>
<dbReference type="AlphaFoldDB" id="A0A1G2RUE5"/>
<dbReference type="InterPro" id="IPR000793">
    <property type="entry name" value="ATP_synth_asu_C"/>
</dbReference>
<comment type="similarity">
    <text evidence="2 11">Belongs to the ATPase alpha/beta chains family.</text>
</comment>
<feature type="site" description="Required for activity" evidence="11">
    <location>
        <position position="366"/>
    </location>
</feature>
<dbReference type="PANTHER" id="PTHR48082:SF2">
    <property type="entry name" value="ATP SYNTHASE SUBUNIT ALPHA, MITOCHONDRIAL"/>
    <property type="match status" value="1"/>
</dbReference>
<dbReference type="Gene3D" id="3.40.50.300">
    <property type="entry name" value="P-loop containing nucleotide triphosphate hydrolases"/>
    <property type="match status" value="1"/>
</dbReference>
<dbReference type="Pfam" id="PF02874">
    <property type="entry name" value="ATP-synt_ab_N"/>
    <property type="match status" value="1"/>
</dbReference>
<sequence>MAKDFLFDILQKELQGIEAGPKGEEIGRVVSVGDGVAQIEGLPNAMFSEMVEIGEKSVPAIVLNLEEYIVGAVVLGEDKVIREGDVVKRTKRVLSVPVGESLLGRVVNPLGVPLDGKGGLGEKVEMLPIERPVPSVIEREPVNTPLATGIKVIDATIPIGRGQRELVIGDRQIGKTAFVQDTILNQLHEPEENRPICIYVAIGQKASKVAQFVKELDERGAMDYTIVVLASASEPAPLWYIAPYAGCSMGEYFRDKGKDALIIYDDLSKHAWAWRQLALLLRRPPGREAYPGDVFYLHSRLLERAAKLSKEKGGGSLTALPLIETQLGDVSAYIPTNVISITDGQIYLESDLFSKGQRPAVNIGLSVSRVGSAAQTKAMKKVAAQLKLDLAQFQELAAFAQFAQDLDKATKAKIDRGQRLMEILKQGQFEPMPMEEQVCALFAGIEGYLDAVPLGQIRDFEKKLLHYLQDHHAAILKTIRETKDFDDKTKESLKKALESFKF</sequence>
<dbReference type="InterPro" id="IPR020003">
    <property type="entry name" value="ATPase_a/bsu_AS"/>
</dbReference>
<keyword evidence="11" id="KW-0375">Hydrogen ion transport</keyword>
<evidence type="ECO:0000256" key="8">
    <source>
        <dbReference type="ARBA" id="ARBA00023136"/>
    </source>
</evidence>
<keyword evidence="4 11" id="KW-0547">Nucleotide-binding</keyword>
<dbReference type="GO" id="GO:0043531">
    <property type="term" value="F:ADP binding"/>
    <property type="evidence" value="ECO:0007669"/>
    <property type="project" value="TreeGrafter"/>
</dbReference>
<dbReference type="SUPFAM" id="SSF47917">
    <property type="entry name" value="C-terminal domain of alpha and beta subunits of F1 ATP synthase"/>
    <property type="match status" value="1"/>
</dbReference>
<dbReference type="Gene3D" id="1.20.150.20">
    <property type="entry name" value="ATP synthase alpha/beta chain, C-terminal domain"/>
    <property type="match status" value="1"/>
</dbReference>
<dbReference type="GO" id="GO:0046933">
    <property type="term" value="F:proton-transporting ATP synthase activity, rotational mechanism"/>
    <property type="evidence" value="ECO:0007669"/>
    <property type="project" value="UniProtKB-UniRule"/>
</dbReference>
<dbReference type="GO" id="GO:0005524">
    <property type="term" value="F:ATP binding"/>
    <property type="evidence" value="ECO:0007669"/>
    <property type="project" value="UniProtKB-UniRule"/>
</dbReference>
<dbReference type="SUPFAM" id="SSF52540">
    <property type="entry name" value="P-loop containing nucleoside triphosphate hydrolases"/>
    <property type="match status" value="1"/>
</dbReference>
<keyword evidence="6 11" id="KW-1278">Translocase</keyword>
<comment type="function">
    <text evidence="11">Produces ATP from ADP in the presence of a proton gradient across the membrane. The alpha chain is a regulatory subunit.</text>
</comment>
<dbReference type="EC" id="7.1.2.2" evidence="11"/>
<feature type="domain" description="ATPase F1/V1/A1 complex alpha/beta subunit nucleotide-binding" evidence="12">
    <location>
        <begin position="149"/>
        <end position="368"/>
    </location>
</feature>
<dbReference type="Proteomes" id="UP000178222">
    <property type="component" value="Unassembled WGS sequence"/>
</dbReference>
<dbReference type="GO" id="GO:0005886">
    <property type="term" value="C:plasma membrane"/>
    <property type="evidence" value="ECO:0007669"/>
    <property type="project" value="UniProtKB-SubCell"/>
</dbReference>
<keyword evidence="8 11" id="KW-0472">Membrane</keyword>
<dbReference type="InterPro" id="IPR023366">
    <property type="entry name" value="ATP_synth_asu-like_sf"/>
</dbReference>
<dbReference type="InterPro" id="IPR000194">
    <property type="entry name" value="ATPase_F1/V1/A1_a/bsu_nucl-bd"/>
</dbReference>
<dbReference type="InterPro" id="IPR004100">
    <property type="entry name" value="ATPase_F1/V1/A1_a/bsu_N"/>
</dbReference>
<feature type="binding site" evidence="11">
    <location>
        <begin position="169"/>
        <end position="176"/>
    </location>
    <ligand>
        <name>ATP</name>
        <dbReference type="ChEBI" id="CHEBI:30616"/>
    </ligand>
</feature>
<evidence type="ECO:0000256" key="11">
    <source>
        <dbReference type="HAMAP-Rule" id="MF_01346"/>
    </source>
</evidence>
<evidence type="ECO:0000259" key="12">
    <source>
        <dbReference type="Pfam" id="PF00006"/>
    </source>
</evidence>
<dbReference type="SUPFAM" id="SSF50615">
    <property type="entry name" value="N-terminal domain of alpha and beta subunits of F1 ATP synthase"/>
    <property type="match status" value="1"/>
</dbReference>
<comment type="caution">
    <text evidence="15">The sequence shown here is derived from an EMBL/GenBank/DDBJ whole genome shotgun (WGS) entry which is preliminary data.</text>
</comment>
<dbReference type="InterPro" id="IPR005294">
    <property type="entry name" value="ATP_synth_F1_asu"/>
</dbReference>
<gene>
    <name evidence="11" type="primary">atpA</name>
    <name evidence="15" type="ORF">A3J30_00365</name>
</gene>
<keyword evidence="11" id="KW-1003">Cell membrane</keyword>
<dbReference type="EMBL" id="MHUL01000033">
    <property type="protein sequence ID" value="OHA76476.1"/>
    <property type="molecule type" value="Genomic_DNA"/>
</dbReference>
<evidence type="ECO:0000313" key="15">
    <source>
        <dbReference type="EMBL" id="OHA76476.1"/>
    </source>
</evidence>
<dbReference type="Pfam" id="PF00006">
    <property type="entry name" value="ATP-synt_ab"/>
    <property type="match status" value="1"/>
</dbReference>
<keyword evidence="10 11" id="KW-0066">ATP synthesis</keyword>
<dbReference type="NCBIfam" id="NF009884">
    <property type="entry name" value="PRK13343.1"/>
    <property type="match status" value="1"/>
</dbReference>
<evidence type="ECO:0000256" key="2">
    <source>
        <dbReference type="ARBA" id="ARBA00008936"/>
    </source>
</evidence>
<dbReference type="Gene3D" id="2.40.30.20">
    <property type="match status" value="1"/>
</dbReference>
<evidence type="ECO:0000256" key="3">
    <source>
        <dbReference type="ARBA" id="ARBA00022448"/>
    </source>
</evidence>
<evidence type="ECO:0000256" key="1">
    <source>
        <dbReference type="ARBA" id="ARBA00004370"/>
    </source>
</evidence>
<dbReference type="PROSITE" id="PS00152">
    <property type="entry name" value="ATPASE_ALPHA_BETA"/>
    <property type="match status" value="1"/>
</dbReference>
<dbReference type="NCBIfam" id="TIGR00962">
    <property type="entry name" value="atpA"/>
    <property type="match status" value="1"/>
</dbReference>
<evidence type="ECO:0000313" key="16">
    <source>
        <dbReference type="Proteomes" id="UP000178222"/>
    </source>
</evidence>
<evidence type="ECO:0000259" key="13">
    <source>
        <dbReference type="Pfam" id="PF00306"/>
    </source>
</evidence>
<evidence type="ECO:0000256" key="10">
    <source>
        <dbReference type="ARBA" id="ARBA00023310"/>
    </source>
</evidence>
<protein>
    <recommendedName>
        <fullName evidence="11">ATP synthase subunit alpha</fullName>
        <ecNumber evidence="11">7.1.2.2</ecNumber>
    </recommendedName>
    <alternativeName>
        <fullName evidence="11">ATP synthase F1 sector subunit alpha</fullName>
    </alternativeName>
    <alternativeName>
        <fullName evidence="11">F-ATPase subunit alpha</fullName>
    </alternativeName>
</protein>
<keyword evidence="3 11" id="KW-0813">Transport</keyword>
<keyword evidence="7 11" id="KW-0406">Ion transport</keyword>
<name>A0A1G2RUE5_9BACT</name>
<dbReference type="InterPro" id="IPR036121">
    <property type="entry name" value="ATPase_F1/V1/A1_a/bsu_N_sf"/>
</dbReference>
<evidence type="ECO:0000256" key="9">
    <source>
        <dbReference type="ARBA" id="ARBA00023196"/>
    </source>
</evidence>
<comment type="subcellular location">
    <subcellularLocation>
        <location evidence="11">Cell membrane</location>
        <topology evidence="11">Peripheral membrane protein</topology>
    </subcellularLocation>
    <subcellularLocation>
        <location evidence="1">Membrane</location>
    </subcellularLocation>
</comment>
<proteinExistence type="inferred from homology"/>
<feature type="domain" description="ATP synthase alpha subunit C-terminal" evidence="13">
    <location>
        <begin position="375"/>
        <end position="500"/>
    </location>
</feature>
<evidence type="ECO:0000256" key="6">
    <source>
        <dbReference type="ARBA" id="ARBA00022967"/>
    </source>
</evidence>
<evidence type="ECO:0000259" key="14">
    <source>
        <dbReference type="Pfam" id="PF02874"/>
    </source>
</evidence>
<dbReference type="Pfam" id="PF00306">
    <property type="entry name" value="ATP-synt_ab_C"/>
    <property type="match status" value="1"/>
</dbReference>
<dbReference type="HAMAP" id="MF_01346">
    <property type="entry name" value="ATP_synth_alpha_bact"/>
    <property type="match status" value="1"/>
</dbReference>
<accession>A0A1G2RUE5</accession>
<evidence type="ECO:0000256" key="7">
    <source>
        <dbReference type="ARBA" id="ARBA00023065"/>
    </source>
</evidence>
<dbReference type="InterPro" id="IPR038376">
    <property type="entry name" value="ATP_synth_asu_C_sf"/>
</dbReference>
<evidence type="ECO:0000256" key="4">
    <source>
        <dbReference type="ARBA" id="ARBA00022741"/>
    </source>
</evidence>
<evidence type="ECO:0000256" key="5">
    <source>
        <dbReference type="ARBA" id="ARBA00022840"/>
    </source>
</evidence>
<dbReference type="CDD" id="cd18116">
    <property type="entry name" value="ATP-synt_F1_alpha_N"/>
    <property type="match status" value="1"/>
</dbReference>
<dbReference type="InterPro" id="IPR033732">
    <property type="entry name" value="ATP_synth_F1_a_nt-bd_dom"/>
</dbReference>
<keyword evidence="5 11" id="KW-0067">ATP-binding</keyword>
<dbReference type="CDD" id="cd01132">
    <property type="entry name" value="F1-ATPase_alpha_CD"/>
    <property type="match status" value="1"/>
</dbReference>
<comment type="catalytic activity">
    <reaction evidence="11">
        <text>ATP + H2O + 4 H(+)(in) = ADP + phosphate + 5 H(+)(out)</text>
        <dbReference type="Rhea" id="RHEA:57720"/>
        <dbReference type="ChEBI" id="CHEBI:15377"/>
        <dbReference type="ChEBI" id="CHEBI:15378"/>
        <dbReference type="ChEBI" id="CHEBI:30616"/>
        <dbReference type="ChEBI" id="CHEBI:43474"/>
        <dbReference type="ChEBI" id="CHEBI:456216"/>
        <dbReference type="EC" id="7.1.2.2"/>
    </reaction>
</comment>
<dbReference type="GO" id="GO:0045259">
    <property type="term" value="C:proton-transporting ATP synthase complex"/>
    <property type="evidence" value="ECO:0007669"/>
    <property type="project" value="UniProtKB-KW"/>
</dbReference>
<dbReference type="PANTHER" id="PTHR48082">
    <property type="entry name" value="ATP SYNTHASE SUBUNIT ALPHA, MITOCHONDRIAL"/>
    <property type="match status" value="1"/>
</dbReference>
<dbReference type="FunFam" id="1.20.150.20:FF:000001">
    <property type="entry name" value="ATP synthase subunit alpha"/>
    <property type="match status" value="1"/>
</dbReference>
<reference evidence="15 16" key="1">
    <citation type="journal article" date="2016" name="Nat. Commun.">
        <title>Thousands of microbial genomes shed light on interconnected biogeochemical processes in an aquifer system.</title>
        <authorList>
            <person name="Anantharaman K."/>
            <person name="Brown C.T."/>
            <person name="Hug L.A."/>
            <person name="Sharon I."/>
            <person name="Castelle C.J."/>
            <person name="Probst A.J."/>
            <person name="Thomas B.C."/>
            <person name="Singh A."/>
            <person name="Wilkins M.J."/>
            <person name="Karaoz U."/>
            <person name="Brodie E.L."/>
            <person name="Williams K.H."/>
            <person name="Hubbard S.S."/>
            <person name="Banfield J.F."/>
        </authorList>
    </citation>
    <scope>NUCLEOTIDE SEQUENCE [LARGE SCALE GENOMIC DNA]</scope>
</reference>
<dbReference type="InterPro" id="IPR027417">
    <property type="entry name" value="P-loop_NTPase"/>
</dbReference>